<evidence type="ECO:0000313" key="1">
    <source>
        <dbReference type="EMBL" id="MDU9694103.1"/>
    </source>
</evidence>
<dbReference type="Proteomes" id="UP001269400">
    <property type="component" value="Unassembled WGS sequence"/>
</dbReference>
<dbReference type="RefSeq" id="WP_316911316.1">
    <property type="nucleotide sequence ID" value="NZ_JAPTGD010000002.1"/>
</dbReference>
<dbReference type="AlphaFoldDB" id="A0AAX6NDV3"/>
<name>A0AAX6NDV3_PRIAR</name>
<sequence>MPSEKELVEEVENFFNEEDREVGFFAVGVIDKIVIDEFKEAFCGIEVISYTKSDLEFKVGNDSYMLASSTAYDRWRVYKLIKLC</sequence>
<protein>
    <submittedName>
        <fullName evidence="1">Uncharacterized protein</fullName>
    </submittedName>
</protein>
<gene>
    <name evidence="1" type="ORF">O0Q50_23245</name>
</gene>
<evidence type="ECO:0000313" key="2">
    <source>
        <dbReference type="Proteomes" id="UP001269400"/>
    </source>
</evidence>
<reference evidence="1" key="2">
    <citation type="submission" date="2022-12" db="EMBL/GenBank/DDBJ databases">
        <authorList>
            <person name="Dechsakulwatana C."/>
            <person name="Rungsihiranrut A."/>
            <person name="Muangchinda C."/>
            <person name="Ningthoujam R."/>
            <person name="Klankeo P."/>
            <person name="Pinyakong O."/>
        </authorList>
    </citation>
    <scope>NUCLEOTIDE SEQUENCE</scope>
    <source>
        <strain evidence="1">TL01-2</strain>
    </source>
</reference>
<accession>A0AAX6NDV3</accession>
<dbReference type="EMBL" id="JAPTGD010000002">
    <property type="protein sequence ID" value="MDU9694103.1"/>
    <property type="molecule type" value="Genomic_DNA"/>
</dbReference>
<organism evidence="1 2">
    <name type="scientific">Priestia aryabhattai</name>
    <name type="common">Bacillus aryabhattai</name>
    <dbReference type="NCBI Taxonomy" id="412384"/>
    <lineage>
        <taxon>Bacteria</taxon>
        <taxon>Bacillati</taxon>
        <taxon>Bacillota</taxon>
        <taxon>Bacilli</taxon>
        <taxon>Bacillales</taxon>
        <taxon>Bacillaceae</taxon>
        <taxon>Priestia</taxon>
    </lineage>
</organism>
<comment type="caution">
    <text evidence="1">The sequence shown here is derived from an EMBL/GenBank/DDBJ whole genome shotgun (WGS) entry which is preliminary data.</text>
</comment>
<proteinExistence type="predicted"/>
<reference evidence="1" key="1">
    <citation type="journal article" date="2022" name="J Environ Chem Eng">
        <title>Biodegradation of petroleum oil using a constructed nonpathogenic and heavy metal-tolerant bacterial consortium isolated from marine sponges.</title>
        <authorList>
            <person name="Dechsakulwatana C."/>
            <person name="Rungsihiranrut A."/>
            <person name="Muangchinda C."/>
            <person name="Ningthoujam R."/>
            <person name="Klankeo P."/>
            <person name="Pinyakong O."/>
        </authorList>
    </citation>
    <scope>NUCLEOTIDE SEQUENCE</scope>
    <source>
        <strain evidence="1">TL01-2</strain>
    </source>
</reference>